<sequence>MGKTKKVLFLLSFLALVGGLSFPTMASAEDGDGEYNPDPTAKEIDAEFRSETVEEALKEGKVDFSRAFIQGKQAQTPSSVTPDDIGVSKPWVTVNNVTGQYVLTSFTLKGVGEYGEVWVSNELAYPEGDPRNEEELSVITDQQVQYLLNEFDEKIYEQEVEFFAPPAERKGDNSMFPEYHQDDSGRVVILIDNIKDENYYDPNYPSYIAGYFSPAISEFTDRNVMTIDSFDWASRTGPDAERPFLYEGTFAHEFQHLLHHDSDGAEENFINEGLADFAQFLVGYGHSDSHVDFFMNNLKNSLTQWGDQSDLQILGDYGVAYLFQLYLNEQFGSEFLQKEFKHPEQGIDSINAVLEEMGSKRDFKEVYQDFMMALVIDGKYQGDNKTYQFQSIDLEPNLEAAAALDKIAPAWGTDIKFITPNKKIDHLYFKGIDFLSTNWEAVSDPDKGQVLWGSEGDQADNFLIKELDLTGETNPALSFETKYEIEESWDYGVVQVSTDNGQSWTSLANEHTSGEVDENGYPAIKENVPGFTGSSGGWTTESFDLSAYAGQKVHLAFRYMTDWAHNEEGWYLANLKINDRLIDTMESTESFMSLEQVTEEYVDYQVQFIGFKKGKAKGKANHVKVIQFPNLLNMKEKDKIDLKDMLKSAQYSKILMMVTYAPKPGKGGSAEYDYEVVMKGKRR</sequence>
<evidence type="ECO:0000313" key="3">
    <source>
        <dbReference type="Proteomes" id="UP000245624"/>
    </source>
</evidence>
<protein>
    <submittedName>
        <fullName evidence="2">Peptidase M6</fullName>
    </submittedName>
</protein>
<dbReference type="Pfam" id="PF20773">
    <property type="entry name" value="InhA-like_MAM"/>
    <property type="match status" value="1"/>
</dbReference>
<name>A0A317L4R5_9BACI</name>
<feature type="chain" id="PRO_5039252022" evidence="1">
    <location>
        <begin position="27"/>
        <end position="683"/>
    </location>
</feature>
<dbReference type="Gene3D" id="2.60.120.260">
    <property type="entry name" value="Galactose-binding domain-like"/>
    <property type="match status" value="1"/>
</dbReference>
<dbReference type="OrthoDB" id="275270at2"/>
<evidence type="ECO:0000313" key="2">
    <source>
        <dbReference type="EMBL" id="PWU69898.1"/>
    </source>
</evidence>
<keyword evidence="1" id="KW-0732">Signal</keyword>
<dbReference type="NCBIfam" id="NF038128">
    <property type="entry name" value="choice_anch_J"/>
    <property type="match status" value="1"/>
</dbReference>
<dbReference type="AlphaFoldDB" id="A0A317L4R5"/>
<keyword evidence="3" id="KW-1185">Reference proteome</keyword>
<gene>
    <name evidence="2" type="ORF">DLJ74_02925</name>
</gene>
<dbReference type="Proteomes" id="UP000245624">
    <property type="component" value="Unassembled WGS sequence"/>
</dbReference>
<accession>A0A317L4R5</accession>
<evidence type="ECO:0000256" key="1">
    <source>
        <dbReference type="SAM" id="SignalP"/>
    </source>
</evidence>
<organism evidence="2 3">
    <name type="scientific">Gracilibacillus dipsosauri</name>
    <dbReference type="NCBI Taxonomy" id="178340"/>
    <lineage>
        <taxon>Bacteria</taxon>
        <taxon>Bacillati</taxon>
        <taxon>Bacillota</taxon>
        <taxon>Bacilli</taxon>
        <taxon>Bacillales</taxon>
        <taxon>Bacillaceae</taxon>
        <taxon>Gracilibacillus</taxon>
    </lineage>
</organism>
<feature type="signal peptide" evidence="1">
    <location>
        <begin position="1"/>
        <end position="26"/>
    </location>
</feature>
<dbReference type="RefSeq" id="WP_109983285.1">
    <property type="nucleotide sequence ID" value="NZ_QGTD01000004.1"/>
</dbReference>
<comment type="caution">
    <text evidence="2">The sequence shown here is derived from an EMBL/GenBank/DDBJ whole genome shotgun (WGS) entry which is preliminary data.</text>
</comment>
<proteinExistence type="predicted"/>
<dbReference type="EMBL" id="QGTD01000004">
    <property type="protein sequence ID" value="PWU69898.1"/>
    <property type="molecule type" value="Genomic_DNA"/>
</dbReference>
<reference evidence="2 3" key="1">
    <citation type="submission" date="2018-05" db="EMBL/GenBank/DDBJ databases">
        <title>Genomic analysis of Gracilibacillus dipsosauri DD1 reveals novel features of a salt-tolerant amylase.</title>
        <authorList>
            <person name="Deutch C.E."/>
            <person name="Yang S."/>
        </authorList>
    </citation>
    <scope>NUCLEOTIDE SEQUENCE [LARGE SCALE GENOMIC DNA]</scope>
    <source>
        <strain evidence="2 3">DD1</strain>
    </source>
</reference>